<dbReference type="AlphaFoldDB" id="A0A9W7CN75"/>
<evidence type="ECO:0000313" key="5">
    <source>
        <dbReference type="Proteomes" id="UP001165082"/>
    </source>
</evidence>
<dbReference type="InterPro" id="IPR003782">
    <property type="entry name" value="SCO1/SenC"/>
</dbReference>
<proteinExistence type="inferred from homology"/>
<gene>
    <name evidence="4" type="ORF">TrRE_jg12117</name>
</gene>
<feature type="disulfide bond" description="Redox-active" evidence="3">
    <location>
        <begin position="108"/>
        <end position="112"/>
    </location>
</feature>
<name>A0A9W7CN75_9STRA</name>
<dbReference type="Pfam" id="PF02630">
    <property type="entry name" value="SCO1-SenC"/>
    <property type="match status" value="1"/>
</dbReference>
<evidence type="ECO:0008006" key="6">
    <source>
        <dbReference type="Google" id="ProtNLM"/>
    </source>
</evidence>
<dbReference type="Proteomes" id="UP001165082">
    <property type="component" value="Unassembled WGS sequence"/>
</dbReference>
<keyword evidence="2" id="KW-0479">Metal-binding</keyword>
<dbReference type="GO" id="GO:0046872">
    <property type="term" value="F:metal ion binding"/>
    <property type="evidence" value="ECO:0007669"/>
    <property type="project" value="UniProtKB-KW"/>
</dbReference>
<accession>A0A9W7CN75</accession>
<feature type="binding site" evidence="2">
    <location>
        <position position="112"/>
    </location>
    <ligand>
        <name>Cu cation</name>
        <dbReference type="ChEBI" id="CHEBI:23378"/>
    </ligand>
</feature>
<keyword evidence="3" id="KW-1015">Disulfide bond</keyword>
<dbReference type="CDD" id="cd02968">
    <property type="entry name" value="SCO"/>
    <property type="match status" value="1"/>
</dbReference>
<dbReference type="GO" id="GO:0005739">
    <property type="term" value="C:mitochondrion"/>
    <property type="evidence" value="ECO:0007669"/>
    <property type="project" value="GOC"/>
</dbReference>
<dbReference type="PANTHER" id="PTHR12151">
    <property type="entry name" value="ELECTRON TRANSPORT PROTIN SCO1/SENC FAMILY MEMBER"/>
    <property type="match status" value="1"/>
</dbReference>
<evidence type="ECO:0000256" key="2">
    <source>
        <dbReference type="PIRSR" id="PIRSR603782-1"/>
    </source>
</evidence>
<evidence type="ECO:0000256" key="3">
    <source>
        <dbReference type="PIRSR" id="PIRSR603782-2"/>
    </source>
</evidence>
<dbReference type="OrthoDB" id="270009at2759"/>
<dbReference type="InterPro" id="IPR036249">
    <property type="entry name" value="Thioredoxin-like_sf"/>
</dbReference>
<sequence>MFRFSRPLVPRLLARHSRHLVTQGGGKLAAPVSWRMLALTSALAFGSVSYYNITHNDKLTTTASKVTTVGTALLGGDWTLVDAETGKFVTNEDYEGEVLLLYFGFAHCPDICPSELRKLSGVLDECKNSGITNIRGLFVTVDPARDSVDNLKKYKLDFHPSITYLTGTPDMIKKMAKLYRVYISKADETEDGDYLVDHSIVIYGVKKDGSFGDFFTQSMKKGDIVKKIKAMID</sequence>
<evidence type="ECO:0000256" key="1">
    <source>
        <dbReference type="ARBA" id="ARBA00010996"/>
    </source>
</evidence>
<dbReference type="EMBL" id="BRXZ01000225">
    <property type="protein sequence ID" value="GMI07754.1"/>
    <property type="molecule type" value="Genomic_DNA"/>
</dbReference>
<protein>
    <recommendedName>
        <fullName evidence="6">Thioredoxin domain-containing protein</fullName>
    </recommendedName>
</protein>
<dbReference type="GO" id="GO:0033617">
    <property type="term" value="P:mitochondrial respiratory chain complex IV assembly"/>
    <property type="evidence" value="ECO:0007669"/>
    <property type="project" value="TreeGrafter"/>
</dbReference>
<feature type="binding site" evidence="2">
    <location>
        <position position="108"/>
    </location>
    <ligand>
        <name>Cu cation</name>
        <dbReference type="ChEBI" id="CHEBI:23378"/>
    </ligand>
</feature>
<dbReference type="PANTHER" id="PTHR12151:SF5">
    <property type="entry name" value="AT19154P"/>
    <property type="match status" value="1"/>
</dbReference>
<keyword evidence="5" id="KW-1185">Reference proteome</keyword>
<comment type="similarity">
    <text evidence="1">Belongs to the SCO1/2 family.</text>
</comment>
<dbReference type="FunFam" id="3.40.30.10:FF:000013">
    <property type="entry name" value="Blast:Protein SCO1 homolog, mitochondrial"/>
    <property type="match status" value="1"/>
</dbReference>
<dbReference type="SUPFAM" id="SSF52833">
    <property type="entry name" value="Thioredoxin-like"/>
    <property type="match status" value="1"/>
</dbReference>
<comment type="caution">
    <text evidence="4">The sequence shown here is derived from an EMBL/GenBank/DDBJ whole genome shotgun (WGS) entry which is preliminary data.</text>
</comment>
<keyword evidence="2" id="KW-0186">Copper</keyword>
<feature type="binding site" evidence="2">
    <location>
        <position position="198"/>
    </location>
    <ligand>
        <name>Cu cation</name>
        <dbReference type="ChEBI" id="CHEBI:23378"/>
    </ligand>
</feature>
<dbReference type="Gene3D" id="3.40.30.10">
    <property type="entry name" value="Glutaredoxin"/>
    <property type="match status" value="1"/>
</dbReference>
<evidence type="ECO:0000313" key="4">
    <source>
        <dbReference type="EMBL" id="GMI07754.1"/>
    </source>
</evidence>
<reference evidence="4" key="1">
    <citation type="submission" date="2022-07" db="EMBL/GenBank/DDBJ databases">
        <title>Genome analysis of Parmales, a sister group of diatoms, reveals the evolutionary specialization of diatoms from phago-mixotrophs to photoautotrophs.</title>
        <authorList>
            <person name="Ban H."/>
            <person name="Sato S."/>
            <person name="Yoshikawa S."/>
            <person name="Kazumasa Y."/>
            <person name="Nakamura Y."/>
            <person name="Ichinomiya M."/>
            <person name="Saitoh K."/>
            <person name="Sato N."/>
            <person name="Blanc-Mathieu R."/>
            <person name="Endo H."/>
            <person name="Kuwata A."/>
            <person name="Ogata H."/>
        </authorList>
    </citation>
    <scope>NUCLEOTIDE SEQUENCE</scope>
</reference>
<organism evidence="4 5">
    <name type="scientific">Triparma retinervis</name>
    <dbReference type="NCBI Taxonomy" id="2557542"/>
    <lineage>
        <taxon>Eukaryota</taxon>
        <taxon>Sar</taxon>
        <taxon>Stramenopiles</taxon>
        <taxon>Ochrophyta</taxon>
        <taxon>Bolidophyceae</taxon>
        <taxon>Parmales</taxon>
        <taxon>Triparmaceae</taxon>
        <taxon>Triparma</taxon>
    </lineage>
</organism>